<dbReference type="OrthoDB" id="524187at2759"/>
<gene>
    <name evidence="1" type="ORF">FHL15_008049</name>
</gene>
<dbReference type="EMBL" id="VFLP01000049">
    <property type="protein sequence ID" value="TRX91067.1"/>
    <property type="molecule type" value="Genomic_DNA"/>
</dbReference>
<dbReference type="AlphaFoldDB" id="A0A553HSZ9"/>
<evidence type="ECO:0000313" key="2">
    <source>
        <dbReference type="Proteomes" id="UP000319160"/>
    </source>
</evidence>
<name>A0A553HSZ9_9PEZI</name>
<protein>
    <recommendedName>
        <fullName evidence="3">Fungal N-terminal domain-containing protein</fullName>
    </recommendedName>
</protein>
<comment type="caution">
    <text evidence="1">The sequence shown here is derived from an EMBL/GenBank/DDBJ whole genome shotgun (WGS) entry which is preliminary data.</text>
</comment>
<keyword evidence="2" id="KW-1185">Reference proteome</keyword>
<dbReference type="Proteomes" id="UP000319160">
    <property type="component" value="Unassembled WGS sequence"/>
</dbReference>
<sequence length="441" mass="49819">MADIIGAIGLATQLASCCIQAISALKRFTEDVRSAESDLAEVLMRVQRSHNLLDIIRAALIEIKNSNAREFGVAISVDGLRETVNDILKLAQDVARSEARLSLIRKVTWSLQKSRKARLVECLKDHEKDLLNLITAVNVIAQLRSQTGMEAKIREVTARAELVDAFSGITVVDDDEEGEDKGEMVRTWLGHIHTDDDHLPEGYCQLRWDLSDAAFLGSWPRVWDILQEARDRYNESWVNAIRMKPHAEFNVMSFWTPLHQAVYMSAPVTVVQKLINLGAFRTLRTRWTEFDHLDVTPLELAYDLEETDLQEALCPVIRNAVPAKILAQLQQSFHNLIRQQAGYLVDINRLYLPLLEPLTELHMSAVWFPIRCNHPGAGYLYRLDGRDLLVQSRNVVAVSHEVTYRLADSEIFDVTENAVIFAGYATKVVEKVNAPDISGLL</sequence>
<proteinExistence type="predicted"/>
<organism evidence="1 2">
    <name type="scientific">Xylaria flabelliformis</name>
    <dbReference type="NCBI Taxonomy" id="2512241"/>
    <lineage>
        <taxon>Eukaryota</taxon>
        <taxon>Fungi</taxon>
        <taxon>Dikarya</taxon>
        <taxon>Ascomycota</taxon>
        <taxon>Pezizomycotina</taxon>
        <taxon>Sordariomycetes</taxon>
        <taxon>Xylariomycetidae</taxon>
        <taxon>Xylariales</taxon>
        <taxon>Xylariaceae</taxon>
        <taxon>Xylaria</taxon>
    </lineage>
</organism>
<reference evidence="2" key="1">
    <citation type="submission" date="2019-06" db="EMBL/GenBank/DDBJ databases">
        <title>Draft genome sequence of the griseofulvin-producing fungus Xylaria cubensis strain G536.</title>
        <authorList>
            <person name="Mead M.E."/>
            <person name="Raja H.A."/>
            <person name="Steenwyk J.L."/>
            <person name="Knowles S.L."/>
            <person name="Oberlies N.H."/>
            <person name="Rokas A."/>
        </authorList>
    </citation>
    <scope>NUCLEOTIDE SEQUENCE [LARGE SCALE GENOMIC DNA]</scope>
    <source>
        <strain evidence="2">G536</strain>
    </source>
</reference>
<accession>A0A553HSZ9</accession>
<evidence type="ECO:0008006" key="3">
    <source>
        <dbReference type="Google" id="ProtNLM"/>
    </source>
</evidence>
<evidence type="ECO:0000313" key="1">
    <source>
        <dbReference type="EMBL" id="TRX91067.1"/>
    </source>
</evidence>